<dbReference type="InterPro" id="IPR000232">
    <property type="entry name" value="HSF_DNA-bd"/>
</dbReference>
<dbReference type="InterPro" id="IPR036390">
    <property type="entry name" value="WH_DNA-bd_sf"/>
</dbReference>
<evidence type="ECO:0000256" key="5">
    <source>
        <dbReference type="RuleBase" id="RU004020"/>
    </source>
</evidence>
<dbReference type="InterPro" id="IPR016177">
    <property type="entry name" value="DNA-bd_dom_sf"/>
</dbReference>
<comment type="subcellular location">
    <subcellularLocation>
        <location evidence="1">Nucleus</location>
    </subcellularLocation>
</comment>
<comment type="similarity">
    <text evidence="2">Belongs to the lin-54 family.</text>
</comment>
<evidence type="ECO:0000259" key="8">
    <source>
        <dbReference type="PROSITE" id="PS51634"/>
    </source>
</evidence>
<dbReference type="Gene3D" id="1.10.10.10">
    <property type="entry name" value="Winged helix-like DNA-binding domain superfamily/Winged helix DNA-binding domain"/>
    <property type="match status" value="1"/>
</dbReference>
<keyword evidence="3" id="KW-0238">DNA-binding</keyword>
<evidence type="ECO:0000256" key="2">
    <source>
        <dbReference type="ARBA" id="ARBA00007267"/>
    </source>
</evidence>
<dbReference type="Proteomes" id="UP001530377">
    <property type="component" value="Unassembled WGS sequence"/>
</dbReference>
<evidence type="ECO:0000256" key="4">
    <source>
        <dbReference type="ARBA" id="ARBA00023242"/>
    </source>
</evidence>
<dbReference type="Gene3D" id="3.30.890.10">
    <property type="entry name" value="Methyl-cpg-binding Protein 2, Chain A"/>
    <property type="match status" value="1"/>
</dbReference>
<feature type="domain" description="MBD" evidence="7">
    <location>
        <begin position="613"/>
        <end position="687"/>
    </location>
</feature>
<evidence type="ECO:0000256" key="1">
    <source>
        <dbReference type="ARBA" id="ARBA00004123"/>
    </source>
</evidence>
<feature type="region of interest" description="Disordered" evidence="6">
    <location>
        <begin position="28"/>
        <end position="124"/>
    </location>
</feature>
<organism evidence="9 10">
    <name type="scientific">Cyclostephanos tholiformis</name>
    <dbReference type="NCBI Taxonomy" id="382380"/>
    <lineage>
        <taxon>Eukaryota</taxon>
        <taxon>Sar</taxon>
        <taxon>Stramenopiles</taxon>
        <taxon>Ochrophyta</taxon>
        <taxon>Bacillariophyta</taxon>
        <taxon>Coscinodiscophyceae</taxon>
        <taxon>Thalassiosirophycidae</taxon>
        <taxon>Stephanodiscales</taxon>
        <taxon>Stephanodiscaceae</taxon>
        <taxon>Cyclostephanos</taxon>
    </lineage>
</organism>
<feature type="region of interest" description="Disordered" evidence="6">
    <location>
        <begin position="947"/>
        <end position="975"/>
    </location>
</feature>
<dbReference type="EMBL" id="JALLPB020000119">
    <property type="protein sequence ID" value="KAL3817093.1"/>
    <property type="molecule type" value="Genomic_DNA"/>
</dbReference>
<evidence type="ECO:0000313" key="9">
    <source>
        <dbReference type="EMBL" id="KAL3817093.1"/>
    </source>
</evidence>
<dbReference type="SMART" id="SM00415">
    <property type="entry name" value="HSF"/>
    <property type="match status" value="1"/>
</dbReference>
<reference evidence="9 10" key="1">
    <citation type="submission" date="2024-10" db="EMBL/GenBank/DDBJ databases">
        <title>Updated reference genomes for cyclostephanoid diatoms.</title>
        <authorList>
            <person name="Roberts W.R."/>
            <person name="Alverson A.J."/>
        </authorList>
    </citation>
    <scope>NUCLEOTIDE SEQUENCE [LARGE SCALE GENOMIC DNA]</scope>
    <source>
        <strain evidence="9 10">AJA228-03</strain>
    </source>
</reference>
<dbReference type="PANTHER" id="PTHR12446:SF34">
    <property type="entry name" value="PROTEIN LIN-54 HOMOLOG"/>
    <property type="match status" value="1"/>
</dbReference>
<protein>
    <submittedName>
        <fullName evidence="9">Uncharacterized protein</fullName>
    </submittedName>
</protein>
<feature type="domain" description="CRC" evidence="8">
    <location>
        <begin position="712"/>
        <end position="816"/>
    </location>
</feature>
<evidence type="ECO:0000256" key="3">
    <source>
        <dbReference type="ARBA" id="ARBA00023125"/>
    </source>
</evidence>
<evidence type="ECO:0000256" key="6">
    <source>
        <dbReference type="SAM" id="MobiDB-lite"/>
    </source>
</evidence>
<feature type="compositionally biased region" description="Gly residues" evidence="6">
    <location>
        <begin position="113"/>
        <end position="123"/>
    </location>
</feature>
<feature type="compositionally biased region" description="Basic residues" evidence="6">
    <location>
        <begin position="200"/>
        <end position="210"/>
    </location>
</feature>
<dbReference type="InterPro" id="IPR036388">
    <property type="entry name" value="WH-like_DNA-bd_sf"/>
</dbReference>
<feature type="compositionally biased region" description="Low complexity" evidence="6">
    <location>
        <begin position="446"/>
        <end position="460"/>
    </location>
</feature>
<dbReference type="GO" id="GO:0005634">
    <property type="term" value="C:nucleus"/>
    <property type="evidence" value="ECO:0007669"/>
    <property type="project" value="UniProtKB-SubCell"/>
</dbReference>
<dbReference type="InterPro" id="IPR033467">
    <property type="entry name" value="Tesmin/TSO1-like_CXC"/>
</dbReference>
<feature type="region of interest" description="Disordered" evidence="6">
    <location>
        <begin position="445"/>
        <end position="500"/>
    </location>
</feature>
<dbReference type="InterPro" id="IPR005172">
    <property type="entry name" value="CRC"/>
</dbReference>
<evidence type="ECO:0000259" key="7">
    <source>
        <dbReference type="PROSITE" id="PS50982"/>
    </source>
</evidence>
<comment type="similarity">
    <text evidence="5">Belongs to the HSF family.</text>
</comment>
<accession>A0ABD3RY32</accession>
<dbReference type="SUPFAM" id="SSF46785">
    <property type="entry name" value="Winged helix' DNA-binding domain"/>
    <property type="match status" value="1"/>
</dbReference>
<dbReference type="GO" id="GO:0003677">
    <property type="term" value="F:DNA binding"/>
    <property type="evidence" value="ECO:0007669"/>
    <property type="project" value="UniProtKB-KW"/>
</dbReference>
<gene>
    <name evidence="9" type="ORF">ACHAXA_009924</name>
</gene>
<keyword evidence="10" id="KW-1185">Reference proteome</keyword>
<dbReference type="InterPro" id="IPR001739">
    <property type="entry name" value="Methyl_CpG_DNA-bd"/>
</dbReference>
<dbReference type="Pfam" id="PF00447">
    <property type="entry name" value="HSF_DNA-bind"/>
    <property type="match status" value="1"/>
</dbReference>
<feature type="compositionally biased region" description="Basic and acidic residues" evidence="6">
    <location>
        <begin position="217"/>
        <end position="237"/>
    </location>
</feature>
<sequence>MEHLIAAAIEEIDGGDGDFDFYRATSSSMADVENEEDEYEEVDVGIPPSSSRRVDDDSPRLDRPHDDRPSSPAASTSPTNDVAPDGGDGDAPSSWIESQRRRYGPYRSHVVDDGGGGGGGMVRGGRMMVRMGIAHHRIRQLDSIGIDWSGRCVARRRSVDDGRRSGEEEEEEEEEEVEENDHEDEDEHDDDDSGDDAVRRPRRQKKKTKSRGSPIAREFDNGRTDNDVKNRWASLERSRKRRRMVGRSERGDWMETASRRGGGTDEDEEDWDEATRDDGDEKNEDVDEKEDAEEEREDGGDENDCVAVGDDELDEERGKSIKGGRPRGRSSEAAVWTPGTNLGRRTFPETLFKLVDECTSFEPHVLGWVPDGTAFEVRDVDLLPNILRRYFRHGNYSSLARMLYLYGFKKYNSGGWKGPGTFQHPHFARSSTRESLVALVTKDGIATPTTPAPSSADPPSRTFSLTMRGEKSTASLRPADDAQNPRSGGPGCDVPGLIPSVEAGVVGSDALGGHASSSTKLDHSGASHPWLLFDFPTNAPIFSSRLSIDEVRTSAQHANTLSGDPHLESTRPPDGKNESDDDARDIRVKLAPPLTELAPGQCPHWNLGAYATISNVQYFKSDIGKYWIEQIVPRKTLKAGGPPSDKYFLSPSGLRFRSMLEVNRYLVSCDSKSKEEYDDKDLSICENDGEVGSIASDSEEERSKPWGHEDDQLNPCMCKKSRCLKLYCECFNKGRFCTADCYCVNCRNKPRHDAERSIAVNEILIRNPDAFKPRAKTTIECKCRRSACLKKYCDCFSHGVYCSATCRCKGCENVDPEKVVVRKRAKRESDRRYQIAQAPSVQASDDIVSNIDAMGGAAAGVKSEWKPSEKKDASMNNLNNASESTFHCPKCSKILHFAFAKTASASFSRHLKACGRDRETSGSTNVIKGVKEARVTSERVLRAARMVAPPNATPSPSEAEEGCRRQKSVMAPDRT</sequence>
<feature type="compositionally biased region" description="Acidic residues" evidence="6">
    <location>
        <begin position="167"/>
        <end position="195"/>
    </location>
</feature>
<feature type="compositionally biased region" description="Basic and acidic residues" evidence="6">
    <location>
        <begin position="157"/>
        <end position="166"/>
    </location>
</feature>
<dbReference type="PROSITE" id="PS50982">
    <property type="entry name" value="MBD"/>
    <property type="match status" value="1"/>
</dbReference>
<feature type="compositionally biased region" description="Acidic residues" evidence="6">
    <location>
        <begin position="32"/>
        <end position="43"/>
    </location>
</feature>
<feature type="region of interest" description="Disordered" evidence="6">
    <location>
        <begin position="138"/>
        <end position="335"/>
    </location>
</feature>
<dbReference type="PANTHER" id="PTHR12446">
    <property type="entry name" value="TESMIN/TSO1-RELATED"/>
    <property type="match status" value="1"/>
</dbReference>
<feature type="compositionally biased region" description="Basic and acidic residues" evidence="6">
    <location>
        <begin position="565"/>
        <end position="583"/>
    </location>
</feature>
<keyword evidence="4" id="KW-0539">Nucleus</keyword>
<proteinExistence type="inferred from homology"/>
<feature type="compositionally biased region" description="Acidic residues" evidence="6">
    <location>
        <begin position="280"/>
        <end position="315"/>
    </location>
</feature>
<comment type="caution">
    <text evidence="9">The sequence shown here is derived from an EMBL/GenBank/DDBJ whole genome shotgun (WGS) entry which is preliminary data.</text>
</comment>
<feature type="compositionally biased region" description="Low complexity" evidence="6">
    <location>
        <begin position="70"/>
        <end position="79"/>
    </location>
</feature>
<feature type="compositionally biased region" description="Basic and acidic residues" evidence="6">
    <location>
        <begin position="52"/>
        <end position="69"/>
    </location>
</feature>
<dbReference type="SUPFAM" id="SSF54171">
    <property type="entry name" value="DNA-binding domain"/>
    <property type="match status" value="1"/>
</dbReference>
<name>A0ABD3RY32_9STRA</name>
<feature type="region of interest" description="Disordered" evidence="6">
    <location>
        <begin position="556"/>
        <end position="583"/>
    </location>
</feature>
<evidence type="ECO:0000313" key="10">
    <source>
        <dbReference type="Proteomes" id="UP001530377"/>
    </source>
</evidence>
<dbReference type="Pfam" id="PF03638">
    <property type="entry name" value="TCR"/>
    <property type="match status" value="2"/>
</dbReference>
<feature type="non-terminal residue" evidence="9">
    <location>
        <position position="975"/>
    </location>
</feature>
<dbReference type="InterPro" id="IPR028307">
    <property type="entry name" value="Lin-54_fam"/>
</dbReference>
<dbReference type="AlphaFoldDB" id="A0ABD3RY32"/>
<dbReference type="PROSITE" id="PS51634">
    <property type="entry name" value="CRC"/>
    <property type="match status" value="1"/>
</dbReference>
<dbReference type="SMART" id="SM01114">
    <property type="entry name" value="CXC"/>
    <property type="match status" value="2"/>
</dbReference>